<evidence type="ECO:0000256" key="2">
    <source>
        <dbReference type="ARBA" id="ARBA00022801"/>
    </source>
</evidence>
<evidence type="ECO:0000256" key="1">
    <source>
        <dbReference type="ARBA" id="ARBA00022500"/>
    </source>
</evidence>
<feature type="domain" description="CheB-type methylesterase" evidence="6">
    <location>
        <begin position="140"/>
        <end position="330"/>
    </location>
</feature>
<dbReference type="PANTHER" id="PTHR42872">
    <property type="entry name" value="PROTEIN-GLUTAMATE METHYLESTERASE/PROTEIN-GLUTAMINE GLUTAMINASE"/>
    <property type="match status" value="1"/>
</dbReference>
<dbReference type="RefSeq" id="WP_110813987.1">
    <property type="nucleotide sequence ID" value="NZ_QJTE01000002.1"/>
</dbReference>
<dbReference type="GO" id="GO:0000156">
    <property type="term" value="F:phosphorelay response regulator activity"/>
    <property type="evidence" value="ECO:0007669"/>
    <property type="project" value="InterPro"/>
</dbReference>
<dbReference type="GO" id="GO:0005737">
    <property type="term" value="C:cytoplasm"/>
    <property type="evidence" value="ECO:0007669"/>
    <property type="project" value="InterPro"/>
</dbReference>
<evidence type="ECO:0000313" key="7">
    <source>
        <dbReference type="EMBL" id="PYE84959.1"/>
    </source>
</evidence>
<feature type="active site" evidence="5">
    <location>
        <position position="273"/>
    </location>
</feature>
<dbReference type="Pfam" id="PF01339">
    <property type="entry name" value="CheB_methylest"/>
    <property type="match status" value="1"/>
</dbReference>
<evidence type="ECO:0000256" key="3">
    <source>
        <dbReference type="ARBA" id="ARBA00039140"/>
    </source>
</evidence>
<protein>
    <recommendedName>
        <fullName evidence="3">protein-glutamate methylesterase</fullName>
        <ecNumber evidence="3">3.1.1.61</ecNumber>
    </recommendedName>
</protein>
<name>A0A318SX97_9RHOB</name>
<comment type="catalytic activity">
    <reaction evidence="4">
        <text>[protein]-L-glutamate 5-O-methyl ester + H2O = L-glutamyl-[protein] + methanol + H(+)</text>
        <dbReference type="Rhea" id="RHEA:23236"/>
        <dbReference type="Rhea" id="RHEA-COMP:10208"/>
        <dbReference type="Rhea" id="RHEA-COMP:10311"/>
        <dbReference type="ChEBI" id="CHEBI:15377"/>
        <dbReference type="ChEBI" id="CHEBI:15378"/>
        <dbReference type="ChEBI" id="CHEBI:17790"/>
        <dbReference type="ChEBI" id="CHEBI:29973"/>
        <dbReference type="ChEBI" id="CHEBI:82795"/>
        <dbReference type="EC" id="3.1.1.61"/>
    </reaction>
</comment>
<dbReference type="InterPro" id="IPR035909">
    <property type="entry name" value="CheB_C"/>
</dbReference>
<dbReference type="GO" id="GO:0006935">
    <property type="term" value="P:chemotaxis"/>
    <property type="evidence" value="ECO:0007669"/>
    <property type="project" value="UniProtKB-UniRule"/>
</dbReference>
<dbReference type="PANTHER" id="PTHR42872:SF6">
    <property type="entry name" value="PROTEIN-GLUTAMATE METHYLESTERASE_PROTEIN-GLUTAMINE GLUTAMINASE"/>
    <property type="match status" value="1"/>
</dbReference>
<dbReference type="Gene3D" id="3.40.50.180">
    <property type="entry name" value="Methylesterase CheB, C-terminal domain"/>
    <property type="match status" value="1"/>
</dbReference>
<comment type="caution">
    <text evidence="7">The sequence shown here is derived from an EMBL/GenBank/DDBJ whole genome shotgun (WGS) entry which is preliminary data.</text>
</comment>
<dbReference type="PIRSF" id="PIRSF000876">
    <property type="entry name" value="RR_chemtxs_CheB"/>
    <property type="match status" value="1"/>
</dbReference>
<sequence length="330" mass="34704">MDVLLAHSLPVRRGRLEARLKSGDGLHLVATARDLTETWDAAEHLRPDVVVISAELAAAEEFDCLGALLDAEGIGCLVLAAAADGASAGATVRSRPGLALLRTEPEAEEFFDLIRRQRRTRPIKAARVKPTTKQVEPAQAFDPQKLILIGSSTGGVDALLKLLTQFPADCPPVVVLQHTGAAFAASLIRLLDSQIPPRVVAATDGMPVQGGHVYMAPGGGEHLELARGTPPRLCLRQGPPISGHVPSVDALFTSARPLAQHCVAAILTGMGRDGAEGLLALRQGGARTIAQDEASAVVYGMPRVAWEIGAAEEQLPLSQIGSRLLKACRA</sequence>
<dbReference type="InterPro" id="IPR000673">
    <property type="entry name" value="Sig_transdc_resp-reg_Me-estase"/>
</dbReference>
<organism evidence="7 8">
    <name type="scientific">Pseudoroseicyclus aestuarii</name>
    <dbReference type="NCBI Taxonomy" id="1795041"/>
    <lineage>
        <taxon>Bacteria</taxon>
        <taxon>Pseudomonadati</taxon>
        <taxon>Pseudomonadota</taxon>
        <taxon>Alphaproteobacteria</taxon>
        <taxon>Rhodobacterales</taxon>
        <taxon>Paracoccaceae</taxon>
        <taxon>Pseudoroseicyclus</taxon>
    </lineage>
</organism>
<keyword evidence="1 5" id="KW-0145">Chemotaxis</keyword>
<feature type="active site" evidence="5">
    <location>
        <position position="152"/>
    </location>
</feature>
<dbReference type="AlphaFoldDB" id="A0A318SX97"/>
<gene>
    <name evidence="7" type="ORF">DFP88_102764</name>
</gene>
<proteinExistence type="predicted"/>
<keyword evidence="8" id="KW-1185">Reference proteome</keyword>
<reference evidence="7 8" key="1">
    <citation type="submission" date="2018-06" db="EMBL/GenBank/DDBJ databases">
        <title>Genomic Encyclopedia of Type Strains, Phase III (KMG-III): the genomes of soil and plant-associated and newly described type strains.</title>
        <authorList>
            <person name="Whitman W."/>
        </authorList>
    </citation>
    <scope>NUCLEOTIDE SEQUENCE [LARGE SCALE GENOMIC DNA]</scope>
    <source>
        <strain evidence="7 8">CECT 9025</strain>
    </source>
</reference>
<dbReference type="SUPFAM" id="SSF52738">
    <property type="entry name" value="Methylesterase CheB, C-terminal domain"/>
    <property type="match status" value="1"/>
</dbReference>
<accession>A0A318SX97</accession>
<evidence type="ECO:0000259" key="6">
    <source>
        <dbReference type="PROSITE" id="PS50122"/>
    </source>
</evidence>
<dbReference type="OrthoDB" id="9793421at2"/>
<keyword evidence="2 5" id="KW-0378">Hydrolase</keyword>
<dbReference type="EMBL" id="QJTE01000002">
    <property type="protein sequence ID" value="PYE84959.1"/>
    <property type="molecule type" value="Genomic_DNA"/>
</dbReference>
<evidence type="ECO:0000256" key="4">
    <source>
        <dbReference type="ARBA" id="ARBA00048267"/>
    </source>
</evidence>
<dbReference type="EC" id="3.1.1.61" evidence="3"/>
<dbReference type="GO" id="GO:0008984">
    <property type="term" value="F:protein-glutamate methylesterase activity"/>
    <property type="evidence" value="ECO:0007669"/>
    <property type="project" value="UniProtKB-EC"/>
</dbReference>
<dbReference type="PROSITE" id="PS50122">
    <property type="entry name" value="CHEB"/>
    <property type="match status" value="1"/>
</dbReference>
<evidence type="ECO:0000313" key="8">
    <source>
        <dbReference type="Proteomes" id="UP000248311"/>
    </source>
</evidence>
<dbReference type="Proteomes" id="UP000248311">
    <property type="component" value="Unassembled WGS sequence"/>
</dbReference>
<evidence type="ECO:0000256" key="5">
    <source>
        <dbReference type="PROSITE-ProRule" id="PRU00050"/>
    </source>
</evidence>
<dbReference type="CDD" id="cd16432">
    <property type="entry name" value="CheB_Rec"/>
    <property type="match status" value="1"/>
</dbReference>
<dbReference type="InterPro" id="IPR008248">
    <property type="entry name" value="CheB-like"/>
</dbReference>
<feature type="active site" evidence="5">
    <location>
        <position position="178"/>
    </location>
</feature>